<evidence type="ECO:0000256" key="2">
    <source>
        <dbReference type="ARBA" id="ARBA00022723"/>
    </source>
</evidence>
<name>A0ABW4IIA9_9SPHI</name>
<keyword evidence="8" id="KW-0413">Isomerase</keyword>
<dbReference type="PROSITE" id="PS51194">
    <property type="entry name" value="HELICASE_CTER"/>
    <property type="match status" value="1"/>
</dbReference>
<keyword evidence="4" id="KW-0378">Hydrolase</keyword>
<evidence type="ECO:0000256" key="10">
    <source>
        <dbReference type="ARBA" id="ARBA00034808"/>
    </source>
</evidence>
<evidence type="ECO:0000256" key="5">
    <source>
        <dbReference type="ARBA" id="ARBA00022806"/>
    </source>
</evidence>
<dbReference type="PANTHER" id="PTHR13710">
    <property type="entry name" value="DNA HELICASE RECQ FAMILY MEMBER"/>
    <property type="match status" value="1"/>
</dbReference>
<sequence length="628" mass="72427">MSIHQILKQYWGYDQFRPLQEDIITSVMENYDTLALLPTGGGKSICFQVPAMAKEGICIVISPLIALMKDQVQNLQKRGIEALAIISGMGKREIDITLDNCIYGKVKFLYISPERLMTDLVRERIKYMKVNLLAVDESHCISQWGYDFRPSYLHIARLREFHPQVPVLALTASATHKVQLDIMEKLAFKEPRLFRKSFERKNLSYSVLHLENKLQKLVQVCTNVKGSGIVYVRTRKDTFELSKFLNQYGISASYYHAGLEGEARTITQKKWIDNEYRIIVATNAFGMGIDKPDVRLVVHYEIPESPEAYYQEAGRAGRDEEKAFAVLFYNEMDGLSFKKRFVLNFPAIPEIKRIYHCLCNYLQVPYGAGEGVFYNFNIGDFCSRFKLDVLSTISAIKTLENNEYLALSENALLPSRLQFLMGGEDIYKFQVENIKFDRFIKTILRTYGGAFDRFIAINESDIAKKAGLSYTEVSRMLQELHKLEVISFIEKTRDPLITFLQPRYESENIYIDAAFYNERKSVYQNKMNAMLKYVSENECRSKLLLSYFDEKDLKDCGICDVCIDKRKKTQHKEELTKHFMEILASGALGLKELLSSSAIGTEQLRMEVIRSLMDAGEIKLSDDLYHLY</sequence>
<evidence type="ECO:0000256" key="6">
    <source>
        <dbReference type="ARBA" id="ARBA00022840"/>
    </source>
</evidence>
<reference evidence="16" key="1">
    <citation type="journal article" date="2019" name="Int. J. Syst. Evol. Microbiol.">
        <title>The Global Catalogue of Microorganisms (GCM) 10K type strain sequencing project: providing services to taxonomists for standard genome sequencing and annotation.</title>
        <authorList>
            <consortium name="The Broad Institute Genomics Platform"/>
            <consortium name="The Broad Institute Genome Sequencing Center for Infectious Disease"/>
            <person name="Wu L."/>
            <person name="Ma J."/>
        </authorList>
    </citation>
    <scope>NUCLEOTIDE SEQUENCE [LARGE SCALE GENOMIC DNA]</scope>
    <source>
        <strain evidence="16">CCUG 53762</strain>
    </source>
</reference>
<dbReference type="CDD" id="cd17920">
    <property type="entry name" value="DEXHc_RecQ"/>
    <property type="match status" value="1"/>
</dbReference>
<dbReference type="Pfam" id="PF16124">
    <property type="entry name" value="RecQ_Zn_bind"/>
    <property type="match status" value="1"/>
</dbReference>
<dbReference type="NCBIfam" id="TIGR00614">
    <property type="entry name" value="recQ_fam"/>
    <property type="match status" value="1"/>
</dbReference>
<evidence type="ECO:0000259" key="14">
    <source>
        <dbReference type="PROSITE" id="PS51194"/>
    </source>
</evidence>
<dbReference type="Gene3D" id="1.10.10.10">
    <property type="entry name" value="Winged helix-like DNA-binding domain superfamily/Winged helix DNA-binding domain"/>
    <property type="match status" value="1"/>
</dbReference>
<keyword evidence="6" id="KW-0067">ATP-binding</keyword>
<dbReference type="InterPro" id="IPR004589">
    <property type="entry name" value="DNA_helicase_ATP-dep_RecQ"/>
</dbReference>
<keyword evidence="2" id="KW-0479">Metal-binding</keyword>
<evidence type="ECO:0000259" key="13">
    <source>
        <dbReference type="PROSITE" id="PS51192"/>
    </source>
</evidence>
<comment type="caution">
    <text evidence="15">The sequence shown here is derived from an EMBL/GenBank/DDBJ whole genome shotgun (WGS) entry which is preliminary data.</text>
</comment>
<dbReference type="InterPro" id="IPR011545">
    <property type="entry name" value="DEAD/DEAH_box_helicase_dom"/>
</dbReference>
<evidence type="ECO:0000313" key="15">
    <source>
        <dbReference type="EMBL" id="MFD1631774.1"/>
    </source>
</evidence>
<dbReference type="PROSITE" id="PS51192">
    <property type="entry name" value="HELICASE_ATP_BIND_1"/>
    <property type="match status" value="1"/>
</dbReference>
<proteinExistence type="inferred from homology"/>
<comment type="catalytic activity">
    <reaction evidence="9">
        <text>Couples ATP hydrolysis with the unwinding of duplex DNA by translocating in the 3'-5' direction.</text>
        <dbReference type="EC" id="5.6.2.4"/>
    </reaction>
</comment>
<dbReference type="RefSeq" id="WP_379664140.1">
    <property type="nucleotide sequence ID" value="NZ_JBHUDG010000050.1"/>
</dbReference>
<dbReference type="PANTHER" id="PTHR13710:SF105">
    <property type="entry name" value="ATP-DEPENDENT DNA HELICASE Q1"/>
    <property type="match status" value="1"/>
</dbReference>
<evidence type="ECO:0000256" key="1">
    <source>
        <dbReference type="ARBA" id="ARBA00005446"/>
    </source>
</evidence>
<dbReference type="SMART" id="SM00490">
    <property type="entry name" value="HELICc"/>
    <property type="match status" value="1"/>
</dbReference>
<dbReference type="GO" id="GO:0004386">
    <property type="term" value="F:helicase activity"/>
    <property type="evidence" value="ECO:0007669"/>
    <property type="project" value="UniProtKB-KW"/>
</dbReference>
<organism evidence="15 16">
    <name type="scientific">Pseudopedobacter beijingensis</name>
    <dbReference type="NCBI Taxonomy" id="1207056"/>
    <lineage>
        <taxon>Bacteria</taxon>
        <taxon>Pseudomonadati</taxon>
        <taxon>Bacteroidota</taxon>
        <taxon>Sphingobacteriia</taxon>
        <taxon>Sphingobacteriales</taxon>
        <taxon>Sphingobacteriaceae</taxon>
        <taxon>Pseudopedobacter</taxon>
    </lineage>
</organism>
<comment type="similarity">
    <text evidence="1">Belongs to the helicase family. RecQ subfamily.</text>
</comment>
<dbReference type="InterPro" id="IPR036388">
    <property type="entry name" value="WH-like_DNA-bd_sf"/>
</dbReference>
<keyword evidence="5 15" id="KW-0347">Helicase</keyword>
<protein>
    <recommendedName>
        <fullName evidence="11">ATP-dependent DNA helicase RecQ</fullName>
        <ecNumber evidence="10">5.6.2.4</ecNumber>
    </recommendedName>
    <alternativeName>
        <fullName evidence="12">DNA 3'-5' helicase RecQ</fullName>
    </alternativeName>
</protein>
<evidence type="ECO:0000256" key="3">
    <source>
        <dbReference type="ARBA" id="ARBA00022741"/>
    </source>
</evidence>
<dbReference type="EMBL" id="JBHUDG010000050">
    <property type="protein sequence ID" value="MFD1631774.1"/>
    <property type="molecule type" value="Genomic_DNA"/>
</dbReference>
<dbReference type="Pfam" id="PF00271">
    <property type="entry name" value="Helicase_C"/>
    <property type="match status" value="1"/>
</dbReference>
<evidence type="ECO:0000256" key="7">
    <source>
        <dbReference type="ARBA" id="ARBA00023125"/>
    </source>
</evidence>
<gene>
    <name evidence="15" type="ORF">ACFSAH_18010</name>
</gene>
<keyword evidence="16" id="KW-1185">Reference proteome</keyword>
<keyword evidence="3" id="KW-0547">Nucleotide-binding</keyword>
<dbReference type="Proteomes" id="UP001597118">
    <property type="component" value="Unassembled WGS sequence"/>
</dbReference>
<evidence type="ECO:0000313" key="16">
    <source>
        <dbReference type="Proteomes" id="UP001597118"/>
    </source>
</evidence>
<feature type="domain" description="Helicase ATP-binding" evidence="13">
    <location>
        <begin position="24"/>
        <end position="192"/>
    </location>
</feature>
<dbReference type="InterPro" id="IPR001650">
    <property type="entry name" value="Helicase_C-like"/>
</dbReference>
<accession>A0ABW4IIA9</accession>
<dbReference type="InterPro" id="IPR032284">
    <property type="entry name" value="RecQ_Zn-bd"/>
</dbReference>
<dbReference type="InterPro" id="IPR014001">
    <property type="entry name" value="Helicase_ATP-bd"/>
</dbReference>
<keyword evidence="7" id="KW-0238">DNA-binding</keyword>
<dbReference type="EC" id="5.6.2.4" evidence="10"/>
<evidence type="ECO:0000256" key="8">
    <source>
        <dbReference type="ARBA" id="ARBA00023235"/>
    </source>
</evidence>
<evidence type="ECO:0000256" key="4">
    <source>
        <dbReference type="ARBA" id="ARBA00022801"/>
    </source>
</evidence>
<dbReference type="Gene3D" id="3.40.50.300">
    <property type="entry name" value="P-loop containing nucleotide triphosphate hydrolases"/>
    <property type="match status" value="2"/>
</dbReference>
<dbReference type="SUPFAM" id="SSF52540">
    <property type="entry name" value="P-loop containing nucleoside triphosphate hydrolases"/>
    <property type="match status" value="1"/>
</dbReference>
<evidence type="ECO:0000256" key="12">
    <source>
        <dbReference type="ARBA" id="ARBA00044550"/>
    </source>
</evidence>
<feature type="domain" description="Helicase C-terminal" evidence="14">
    <location>
        <begin position="216"/>
        <end position="359"/>
    </location>
</feature>
<dbReference type="Pfam" id="PF00270">
    <property type="entry name" value="DEAD"/>
    <property type="match status" value="1"/>
</dbReference>
<dbReference type="SMART" id="SM00487">
    <property type="entry name" value="DEXDc"/>
    <property type="match status" value="1"/>
</dbReference>
<evidence type="ECO:0000256" key="9">
    <source>
        <dbReference type="ARBA" id="ARBA00034617"/>
    </source>
</evidence>
<evidence type="ECO:0000256" key="11">
    <source>
        <dbReference type="ARBA" id="ARBA00044535"/>
    </source>
</evidence>
<dbReference type="InterPro" id="IPR027417">
    <property type="entry name" value="P-loop_NTPase"/>
</dbReference>